<comment type="caution">
    <text evidence="1">The sequence shown here is derived from an EMBL/GenBank/DDBJ whole genome shotgun (WGS) entry which is preliminary data.</text>
</comment>
<proteinExistence type="predicted"/>
<organism evidence="1 2">
    <name type="scientific">Cryptolaemus montrouzieri</name>
    <dbReference type="NCBI Taxonomy" id="559131"/>
    <lineage>
        <taxon>Eukaryota</taxon>
        <taxon>Metazoa</taxon>
        <taxon>Ecdysozoa</taxon>
        <taxon>Arthropoda</taxon>
        <taxon>Hexapoda</taxon>
        <taxon>Insecta</taxon>
        <taxon>Pterygota</taxon>
        <taxon>Neoptera</taxon>
        <taxon>Endopterygota</taxon>
        <taxon>Coleoptera</taxon>
        <taxon>Polyphaga</taxon>
        <taxon>Cucujiformia</taxon>
        <taxon>Coccinelloidea</taxon>
        <taxon>Coccinellidae</taxon>
        <taxon>Scymninae</taxon>
        <taxon>Scymnini</taxon>
        <taxon>Cryptolaemus</taxon>
    </lineage>
</organism>
<dbReference type="Proteomes" id="UP001516400">
    <property type="component" value="Unassembled WGS sequence"/>
</dbReference>
<evidence type="ECO:0000313" key="1">
    <source>
        <dbReference type="EMBL" id="KAL3271913.1"/>
    </source>
</evidence>
<gene>
    <name evidence="1" type="ORF">HHI36_022383</name>
</gene>
<evidence type="ECO:0000313" key="2">
    <source>
        <dbReference type="Proteomes" id="UP001516400"/>
    </source>
</evidence>
<dbReference type="InterPro" id="IPR036397">
    <property type="entry name" value="RNaseH_sf"/>
</dbReference>
<accession>A0ABD2MZP6</accession>
<keyword evidence="2" id="KW-1185">Reference proteome</keyword>
<feature type="non-terminal residue" evidence="1">
    <location>
        <position position="1"/>
    </location>
</feature>
<dbReference type="EMBL" id="JABFTP020000042">
    <property type="protein sequence ID" value="KAL3271913.1"/>
    <property type="molecule type" value="Genomic_DNA"/>
</dbReference>
<reference evidence="1 2" key="1">
    <citation type="journal article" date="2021" name="BMC Biol.">
        <title>Horizontally acquired antibacterial genes associated with adaptive radiation of ladybird beetles.</title>
        <authorList>
            <person name="Li H.S."/>
            <person name="Tang X.F."/>
            <person name="Huang Y.H."/>
            <person name="Xu Z.Y."/>
            <person name="Chen M.L."/>
            <person name="Du X.Y."/>
            <person name="Qiu B.Y."/>
            <person name="Chen P.T."/>
            <person name="Zhang W."/>
            <person name="Slipinski A."/>
            <person name="Escalona H.E."/>
            <person name="Waterhouse R.M."/>
            <person name="Zwick A."/>
            <person name="Pang H."/>
        </authorList>
    </citation>
    <scope>NUCLEOTIDE SEQUENCE [LARGE SCALE GENOMIC DNA]</scope>
    <source>
        <strain evidence="1">SYSU2018</strain>
    </source>
</reference>
<sequence>TFQYTHFRSEMPLLQPDMQSRSWEKHAMDILNFRHKEYLVIVDYYGKWIELKNIRCKKVKEIIKTLNVVFSWYP</sequence>
<protein>
    <submittedName>
        <fullName evidence="1">Uncharacterized protein</fullName>
    </submittedName>
</protein>
<dbReference type="AlphaFoldDB" id="A0ABD2MZP6"/>
<dbReference type="Gene3D" id="3.30.420.10">
    <property type="entry name" value="Ribonuclease H-like superfamily/Ribonuclease H"/>
    <property type="match status" value="1"/>
</dbReference>
<name>A0ABD2MZP6_9CUCU</name>